<reference evidence="1" key="1">
    <citation type="journal article" date="2015" name="Nature">
        <title>Complex archaea that bridge the gap between prokaryotes and eukaryotes.</title>
        <authorList>
            <person name="Spang A."/>
            <person name="Saw J.H."/>
            <person name="Jorgensen S.L."/>
            <person name="Zaremba-Niedzwiedzka K."/>
            <person name="Martijn J."/>
            <person name="Lind A.E."/>
            <person name="van Eijk R."/>
            <person name="Schleper C."/>
            <person name="Guy L."/>
            <person name="Ettema T.J."/>
        </authorList>
    </citation>
    <scope>NUCLEOTIDE SEQUENCE</scope>
</reference>
<sequence length="26" mass="3008">MPGSVYFPTRQGILAHLEEHRRLGDK</sequence>
<protein>
    <submittedName>
        <fullName evidence="1">Uncharacterized protein</fullName>
    </submittedName>
</protein>
<feature type="non-terminal residue" evidence="1">
    <location>
        <position position="26"/>
    </location>
</feature>
<organism evidence="1">
    <name type="scientific">marine sediment metagenome</name>
    <dbReference type="NCBI Taxonomy" id="412755"/>
    <lineage>
        <taxon>unclassified sequences</taxon>
        <taxon>metagenomes</taxon>
        <taxon>ecological metagenomes</taxon>
    </lineage>
</organism>
<proteinExistence type="predicted"/>
<comment type="caution">
    <text evidence="1">The sequence shown here is derived from an EMBL/GenBank/DDBJ whole genome shotgun (WGS) entry which is preliminary data.</text>
</comment>
<dbReference type="EMBL" id="LAZR01024820">
    <property type="protein sequence ID" value="KKL73904.1"/>
    <property type="molecule type" value="Genomic_DNA"/>
</dbReference>
<evidence type="ECO:0000313" key="1">
    <source>
        <dbReference type="EMBL" id="KKL73904.1"/>
    </source>
</evidence>
<accession>A0A0F9EIS5</accession>
<dbReference type="AlphaFoldDB" id="A0A0F9EIS5"/>
<name>A0A0F9EIS5_9ZZZZ</name>
<gene>
    <name evidence="1" type="ORF">LCGC14_2070270</name>
</gene>